<evidence type="ECO:0008006" key="3">
    <source>
        <dbReference type="Google" id="ProtNLM"/>
    </source>
</evidence>
<gene>
    <name evidence="2" type="ORF">KHB02_23115</name>
</gene>
<dbReference type="EMBL" id="JAGYPE010000004">
    <property type="protein sequence ID" value="MBS4184291.1"/>
    <property type="molecule type" value="Genomic_DNA"/>
</dbReference>
<dbReference type="AlphaFoldDB" id="A0A942T388"/>
<evidence type="ECO:0000313" key="2">
    <source>
        <dbReference type="EMBL" id="MBS4184291.1"/>
    </source>
</evidence>
<evidence type="ECO:0000256" key="1">
    <source>
        <dbReference type="SAM" id="SignalP"/>
    </source>
</evidence>
<sequence length="86" mass="9300">MLKVKKLAFGLFSAALILGAGTAVFAAGNNNTGDGLSFDKMLPFMQKMHPDSSKQELEDMYKACHENGGMMGGTSETKSENMMNQF</sequence>
<organism evidence="2">
    <name type="scientific">Neobacillus citreus</name>
    <dbReference type="NCBI Taxonomy" id="2833578"/>
    <lineage>
        <taxon>Bacteria</taxon>
        <taxon>Bacillati</taxon>
        <taxon>Bacillota</taxon>
        <taxon>Bacilli</taxon>
        <taxon>Bacillales</taxon>
        <taxon>Bacillaceae</taxon>
        <taxon>Neobacillus</taxon>
    </lineage>
</organism>
<keyword evidence="1" id="KW-0732">Signal</keyword>
<protein>
    <recommendedName>
        <fullName evidence="3">FAD/FMN-containing dehydrogenase</fullName>
    </recommendedName>
</protein>
<feature type="chain" id="PRO_5037475276" description="FAD/FMN-containing dehydrogenase" evidence="1">
    <location>
        <begin position="27"/>
        <end position="86"/>
    </location>
</feature>
<accession>A0A942T388</accession>
<feature type="signal peptide" evidence="1">
    <location>
        <begin position="1"/>
        <end position="26"/>
    </location>
</feature>
<reference evidence="2" key="1">
    <citation type="submission" date="2021-05" db="EMBL/GenBank/DDBJ databases">
        <title>Novel Bacillus species.</title>
        <authorList>
            <person name="Liu G."/>
        </authorList>
    </citation>
    <scope>NUCLEOTIDE SEQUENCE</scope>
    <source>
        <strain evidence="2">FJAT-50051</strain>
    </source>
</reference>
<comment type="caution">
    <text evidence="2">The sequence shown here is derived from an EMBL/GenBank/DDBJ whole genome shotgun (WGS) entry which is preliminary data.</text>
</comment>
<name>A0A942T388_9BACI</name>
<proteinExistence type="predicted"/>